<evidence type="ECO:0000313" key="5">
    <source>
        <dbReference type="Proteomes" id="UP000271010"/>
    </source>
</evidence>
<dbReference type="PANTHER" id="PTHR43333">
    <property type="entry name" value="2-HACID_DH_C DOMAIN-CONTAINING PROTEIN"/>
    <property type="match status" value="1"/>
</dbReference>
<dbReference type="InterPro" id="IPR006140">
    <property type="entry name" value="D-isomer_DH_NAD-bd"/>
</dbReference>
<name>A0A3M9MSC3_9BACT</name>
<dbReference type="AlphaFoldDB" id="A0A3M9MSC3"/>
<reference evidence="4 5" key="1">
    <citation type="submission" date="2018-11" db="EMBL/GenBank/DDBJ databases">
        <title>Rufibacter latericius sp. nov., isolated from water in Baiyang Lake.</title>
        <authorList>
            <person name="Yang Y."/>
        </authorList>
    </citation>
    <scope>NUCLEOTIDE SEQUENCE [LARGE SCALE GENOMIC DNA]</scope>
    <source>
        <strain evidence="4 5">MCC P1</strain>
    </source>
</reference>
<evidence type="ECO:0000256" key="2">
    <source>
        <dbReference type="ARBA" id="ARBA00023027"/>
    </source>
</evidence>
<dbReference type="CDD" id="cd05300">
    <property type="entry name" value="2-Hacid_dh_1"/>
    <property type="match status" value="1"/>
</dbReference>
<organism evidence="4 5">
    <name type="scientific">Rufibacter immobilis</name>
    <dbReference type="NCBI Taxonomy" id="1348778"/>
    <lineage>
        <taxon>Bacteria</taxon>
        <taxon>Pseudomonadati</taxon>
        <taxon>Bacteroidota</taxon>
        <taxon>Cytophagia</taxon>
        <taxon>Cytophagales</taxon>
        <taxon>Hymenobacteraceae</taxon>
        <taxon>Rufibacter</taxon>
    </lineage>
</organism>
<dbReference type="EMBL" id="RJJE01000017">
    <property type="protein sequence ID" value="RNI28416.1"/>
    <property type="molecule type" value="Genomic_DNA"/>
</dbReference>
<sequence>MNLLVYADLSPAQQLYLTQQLPPTYTTCFHALGTDAQSRDFLAKAQLLFGNPPVEWLSTSPSNLQYWQLESAGFDQYQGLSLKATVANMGNFFAQACAETMVAGLLALYRGINTLVRLQEQQNWQGKIVRSELRLLGNKKAIVLGAGTIGKAVKKILEGFGTQVKLTARTNPDADIHSKEALLSHLPHTDVVVNTLPGNLTNYVSKEFIWQMKKGSVYANVGRGNTTDESALICALQQNHLAGAVLDVTETEPLPANSPLWKMQNVLLTQHTGGGQDQELEGKIERFLMNLNTFLAGQAVADKIDLSQGY</sequence>
<dbReference type="Proteomes" id="UP000271010">
    <property type="component" value="Unassembled WGS sequence"/>
</dbReference>
<comment type="caution">
    <text evidence="4">The sequence shown here is derived from an EMBL/GenBank/DDBJ whole genome shotgun (WGS) entry which is preliminary data.</text>
</comment>
<keyword evidence="1" id="KW-0560">Oxidoreductase</keyword>
<keyword evidence="5" id="KW-1185">Reference proteome</keyword>
<keyword evidence="2" id="KW-0520">NAD</keyword>
<protein>
    <submittedName>
        <fullName evidence="4">D-2-hydroxyacid dehydrogenase</fullName>
    </submittedName>
</protein>
<dbReference type="Pfam" id="PF02826">
    <property type="entry name" value="2-Hacid_dh_C"/>
    <property type="match status" value="1"/>
</dbReference>
<feature type="domain" description="D-isomer specific 2-hydroxyacid dehydrogenase NAD-binding" evidence="3">
    <location>
        <begin position="103"/>
        <end position="273"/>
    </location>
</feature>
<dbReference type="InterPro" id="IPR036291">
    <property type="entry name" value="NAD(P)-bd_dom_sf"/>
</dbReference>
<proteinExistence type="predicted"/>
<gene>
    <name evidence="4" type="ORF">EFA69_16530</name>
</gene>
<accession>A0A3M9MSC3</accession>
<dbReference type="PANTHER" id="PTHR43333:SF1">
    <property type="entry name" value="D-ISOMER SPECIFIC 2-HYDROXYACID DEHYDROGENASE NAD-BINDING DOMAIN-CONTAINING PROTEIN"/>
    <property type="match status" value="1"/>
</dbReference>
<dbReference type="Gene3D" id="3.40.50.720">
    <property type="entry name" value="NAD(P)-binding Rossmann-like Domain"/>
    <property type="match status" value="2"/>
</dbReference>
<dbReference type="GO" id="GO:0016491">
    <property type="term" value="F:oxidoreductase activity"/>
    <property type="evidence" value="ECO:0007669"/>
    <property type="project" value="UniProtKB-KW"/>
</dbReference>
<dbReference type="SUPFAM" id="SSF51735">
    <property type="entry name" value="NAD(P)-binding Rossmann-fold domains"/>
    <property type="match status" value="1"/>
</dbReference>
<evidence type="ECO:0000259" key="3">
    <source>
        <dbReference type="Pfam" id="PF02826"/>
    </source>
</evidence>
<evidence type="ECO:0000313" key="4">
    <source>
        <dbReference type="EMBL" id="RNI28416.1"/>
    </source>
</evidence>
<dbReference type="OrthoDB" id="9805416at2"/>
<evidence type="ECO:0000256" key="1">
    <source>
        <dbReference type="ARBA" id="ARBA00023002"/>
    </source>
</evidence>
<dbReference type="GO" id="GO:0051287">
    <property type="term" value="F:NAD binding"/>
    <property type="evidence" value="ECO:0007669"/>
    <property type="project" value="InterPro"/>
</dbReference>